<keyword evidence="2" id="KW-0378">Hydrolase</keyword>
<name>A0A377J1Y1_9HELI</name>
<dbReference type="Gene3D" id="3.90.1310.10">
    <property type="entry name" value="Penicillin-binding protein 2a (Domain 2)"/>
    <property type="match status" value="1"/>
</dbReference>
<organism evidence="7 8">
    <name type="scientific">Helicobacter canis</name>
    <dbReference type="NCBI Taxonomy" id="29419"/>
    <lineage>
        <taxon>Bacteria</taxon>
        <taxon>Pseudomonadati</taxon>
        <taxon>Campylobacterota</taxon>
        <taxon>Epsilonproteobacteria</taxon>
        <taxon>Campylobacterales</taxon>
        <taxon>Helicobacteraceae</taxon>
        <taxon>Helicobacter</taxon>
    </lineage>
</organism>
<dbReference type="Pfam" id="PF03717">
    <property type="entry name" value="PBP_dimer"/>
    <property type="match status" value="1"/>
</dbReference>
<dbReference type="SUPFAM" id="SSF56519">
    <property type="entry name" value="Penicillin binding protein dimerisation domain"/>
    <property type="match status" value="1"/>
</dbReference>
<accession>A0A377J1Y1</accession>
<dbReference type="RefSeq" id="WP_115012258.1">
    <property type="nucleotide sequence ID" value="NZ_UGHV01000001.1"/>
</dbReference>
<dbReference type="EMBL" id="UGHV01000001">
    <property type="protein sequence ID" value="STO96460.1"/>
    <property type="molecule type" value="Genomic_DNA"/>
</dbReference>
<dbReference type="InterPro" id="IPR036138">
    <property type="entry name" value="PBP_dimer_sf"/>
</dbReference>
<dbReference type="OrthoDB" id="9789078at2"/>
<evidence type="ECO:0000313" key="7">
    <source>
        <dbReference type="EMBL" id="STO96460.1"/>
    </source>
</evidence>
<evidence type="ECO:0000259" key="6">
    <source>
        <dbReference type="Pfam" id="PF03717"/>
    </source>
</evidence>
<feature type="transmembrane region" description="Helical" evidence="4">
    <location>
        <begin position="9"/>
        <end position="29"/>
    </location>
</feature>
<protein>
    <submittedName>
        <fullName evidence="7">Penicillin-binding protein</fullName>
    </submittedName>
</protein>
<dbReference type="GO" id="GO:0004180">
    <property type="term" value="F:carboxypeptidase activity"/>
    <property type="evidence" value="ECO:0007669"/>
    <property type="project" value="UniProtKB-KW"/>
</dbReference>
<dbReference type="Proteomes" id="UP000254841">
    <property type="component" value="Unassembled WGS sequence"/>
</dbReference>
<evidence type="ECO:0000256" key="4">
    <source>
        <dbReference type="SAM" id="Phobius"/>
    </source>
</evidence>
<dbReference type="GO" id="GO:0005886">
    <property type="term" value="C:plasma membrane"/>
    <property type="evidence" value="ECO:0007669"/>
    <property type="project" value="TreeGrafter"/>
</dbReference>
<evidence type="ECO:0000313" key="8">
    <source>
        <dbReference type="Proteomes" id="UP000254841"/>
    </source>
</evidence>
<evidence type="ECO:0000256" key="2">
    <source>
        <dbReference type="ARBA" id="ARBA00022645"/>
    </source>
</evidence>
<proteinExistence type="predicted"/>
<dbReference type="InterPro" id="IPR012338">
    <property type="entry name" value="Beta-lactam/transpept-like"/>
</dbReference>
<dbReference type="AlphaFoldDB" id="A0A377J1Y1"/>
<feature type="domain" description="Penicillin-binding protein dimerisation" evidence="6">
    <location>
        <begin position="48"/>
        <end position="204"/>
    </location>
</feature>
<evidence type="ECO:0000256" key="3">
    <source>
        <dbReference type="ARBA" id="ARBA00023136"/>
    </source>
</evidence>
<dbReference type="InterPro" id="IPR001460">
    <property type="entry name" value="PCN-bd_Tpept"/>
</dbReference>
<dbReference type="InterPro" id="IPR050515">
    <property type="entry name" value="Beta-lactam/transpept"/>
</dbReference>
<dbReference type="PANTHER" id="PTHR30627">
    <property type="entry name" value="PEPTIDOGLYCAN D,D-TRANSPEPTIDASE"/>
    <property type="match status" value="1"/>
</dbReference>
<keyword evidence="2" id="KW-0121">Carboxypeptidase</keyword>
<dbReference type="SUPFAM" id="SSF56601">
    <property type="entry name" value="beta-lactamase/transpeptidase-like"/>
    <property type="match status" value="1"/>
</dbReference>
<keyword evidence="2" id="KW-0645">Protease</keyword>
<dbReference type="Gene3D" id="3.30.450.330">
    <property type="match status" value="1"/>
</dbReference>
<keyword evidence="4" id="KW-0812">Transmembrane</keyword>
<evidence type="ECO:0000259" key="5">
    <source>
        <dbReference type="Pfam" id="PF00905"/>
    </source>
</evidence>
<comment type="subcellular location">
    <subcellularLocation>
        <location evidence="1">Membrane</location>
    </subcellularLocation>
</comment>
<feature type="domain" description="Penicillin-binding protein transpeptidase" evidence="5">
    <location>
        <begin position="267"/>
        <end position="573"/>
    </location>
</feature>
<dbReference type="Pfam" id="PF00905">
    <property type="entry name" value="Transpeptidase"/>
    <property type="match status" value="1"/>
</dbReference>
<reference evidence="7 8" key="1">
    <citation type="submission" date="2018-06" db="EMBL/GenBank/DDBJ databases">
        <authorList>
            <consortium name="Pathogen Informatics"/>
            <person name="Doyle S."/>
        </authorList>
    </citation>
    <scope>NUCLEOTIDE SEQUENCE [LARGE SCALE GENOMIC DNA]</scope>
    <source>
        <strain evidence="7 8">NCTC12410</strain>
    </source>
</reference>
<dbReference type="Gene3D" id="3.40.710.10">
    <property type="entry name" value="DD-peptidase/beta-lactamase superfamily"/>
    <property type="match status" value="1"/>
</dbReference>
<gene>
    <name evidence="7" type="primary">pbpB</name>
    <name evidence="7" type="ORF">NCTC12410_00273</name>
</gene>
<dbReference type="PANTHER" id="PTHR30627:SF1">
    <property type="entry name" value="PEPTIDOGLYCAN D,D-TRANSPEPTIDASE FTSI"/>
    <property type="match status" value="1"/>
</dbReference>
<dbReference type="GO" id="GO:0008658">
    <property type="term" value="F:penicillin binding"/>
    <property type="evidence" value="ECO:0007669"/>
    <property type="project" value="InterPro"/>
</dbReference>
<dbReference type="GO" id="GO:0071555">
    <property type="term" value="P:cell wall organization"/>
    <property type="evidence" value="ECO:0007669"/>
    <property type="project" value="TreeGrafter"/>
</dbReference>
<sequence>MQLEKSRRILVFFLLLLVGFIVFLAVAYFKAVLPRKMPTLIITKADIAVRGTIYTQDNYSLARSKKLYKLSFNPRSIDPDKKELFIKLLEIYSHIPRSKILEAFAQTNYTTLSYAISPNTAANLKALNAKLLAYDVFQEYEDDSGKLVQKIGLSIEVSGVDREYPYADLLEPIVGYTRKEQESGLTIPKGVDGIEKSQDPILKAVSHGKVSGRRDIGFNVIQSKGALQQKRYDGFDVVLGIPLKFQQKVEAIVDDAIREFDSDEVIAGVLHPKTGQILALATSNRFNPKSIRKQDYTSLKIRAIESFEPGSTIKPLVYALLLEKKLINPLSAIDLNDGYYRVGRYIIKDDSIMPKNPTIEDVLVRSSNVGMVKLSMLLSGREFYDGLKAFGLAQITGIDLPYEKDGVIPSVRELSQESSAAKASVSYGYRVRVTFMQLLRSYGTFVNGGYLVTPHITQHFIAQDSSIYVPNLPSPKHAISSTTAQKMQEVLIKVVESGTGKAAKVEQIIVGGKTGTARVVASSGGYGETYNGSFFGFAKDDENAYVIGVVTFGSSGQHYYGSQTSAPVFQKIAKELIAQGYLKPIKKDKQ</sequence>
<evidence type="ECO:0000256" key="1">
    <source>
        <dbReference type="ARBA" id="ARBA00004370"/>
    </source>
</evidence>
<keyword evidence="4" id="KW-1133">Transmembrane helix</keyword>
<keyword evidence="3 4" id="KW-0472">Membrane</keyword>
<dbReference type="InterPro" id="IPR005311">
    <property type="entry name" value="PBP_dimer"/>
</dbReference>